<dbReference type="Pfam" id="PF24464">
    <property type="entry name" value="Ig_F54D1_6_2"/>
    <property type="match status" value="1"/>
</dbReference>
<accession>A0A3P6Q345</accession>
<dbReference type="OrthoDB" id="9972657at2759"/>
<proteinExistence type="predicted"/>
<dbReference type="EMBL" id="UYRR01026598">
    <property type="protein sequence ID" value="VDK36653.1"/>
    <property type="molecule type" value="Genomic_DNA"/>
</dbReference>
<dbReference type="AlphaFoldDB" id="A0A3P6Q345"/>
<evidence type="ECO:0000313" key="3">
    <source>
        <dbReference type="Proteomes" id="UP000267096"/>
    </source>
</evidence>
<feature type="domain" description="F54D1.6-like second Ig-like" evidence="1">
    <location>
        <begin position="1"/>
        <end position="47"/>
    </location>
</feature>
<keyword evidence="3" id="KW-1185">Reference proteome</keyword>
<dbReference type="InterPro" id="IPR057019">
    <property type="entry name" value="F54D1_6-like_Ig-like_2"/>
</dbReference>
<dbReference type="Proteomes" id="UP000267096">
    <property type="component" value="Unassembled WGS sequence"/>
</dbReference>
<sequence>MYTYRFGYLKLAPIPSSDTGGRGEDKRFVGELPTGLISAPISLHWLWTATHTSYSAVPADASREQRKMFVKKKATEMCQSW</sequence>
<reference evidence="2 3" key="1">
    <citation type="submission" date="2018-11" db="EMBL/GenBank/DDBJ databases">
        <authorList>
            <consortium name="Pathogen Informatics"/>
        </authorList>
    </citation>
    <scope>NUCLEOTIDE SEQUENCE [LARGE SCALE GENOMIC DNA]</scope>
</reference>
<organism evidence="2 3">
    <name type="scientific">Anisakis simplex</name>
    <name type="common">Herring worm</name>
    <dbReference type="NCBI Taxonomy" id="6269"/>
    <lineage>
        <taxon>Eukaryota</taxon>
        <taxon>Metazoa</taxon>
        <taxon>Ecdysozoa</taxon>
        <taxon>Nematoda</taxon>
        <taxon>Chromadorea</taxon>
        <taxon>Rhabditida</taxon>
        <taxon>Spirurina</taxon>
        <taxon>Ascaridomorpha</taxon>
        <taxon>Ascaridoidea</taxon>
        <taxon>Anisakidae</taxon>
        <taxon>Anisakis</taxon>
        <taxon>Anisakis simplex complex</taxon>
    </lineage>
</organism>
<evidence type="ECO:0000313" key="2">
    <source>
        <dbReference type="EMBL" id="VDK36653.1"/>
    </source>
</evidence>
<name>A0A3P6Q345_ANISI</name>
<evidence type="ECO:0000259" key="1">
    <source>
        <dbReference type="Pfam" id="PF24464"/>
    </source>
</evidence>
<gene>
    <name evidence="2" type="ORF">ASIM_LOCUS9080</name>
</gene>
<protein>
    <recommendedName>
        <fullName evidence="1">F54D1.6-like second Ig-like domain-containing protein</fullName>
    </recommendedName>
</protein>